<keyword evidence="2" id="KW-1185">Reference proteome</keyword>
<evidence type="ECO:0000313" key="2">
    <source>
        <dbReference type="Proteomes" id="UP000076871"/>
    </source>
</evidence>
<dbReference type="Proteomes" id="UP000076871">
    <property type="component" value="Unassembled WGS sequence"/>
</dbReference>
<organism evidence="1 2">
    <name type="scientific">Laetiporus sulphureus 93-53</name>
    <dbReference type="NCBI Taxonomy" id="1314785"/>
    <lineage>
        <taxon>Eukaryota</taxon>
        <taxon>Fungi</taxon>
        <taxon>Dikarya</taxon>
        <taxon>Basidiomycota</taxon>
        <taxon>Agaricomycotina</taxon>
        <taxon>Agaricomycetes</taxon>
        <taxon>Polyporales</taxon>
        <taxon>Laetiporus</taxon>
    </lineage>
</organism>
<reference evidence="1 2" key="1">
    <citation type="journal article" date="2016" name="Mol. Biol. Evol.">
        <title>Comparative Genomics of Early-Diverging Mushroom-Forming Fungi Provides Insights into the Origins of Lignocellulose Decay Capabilities.</title>
        <authorList>
            <person name="Nagy L.G."/>
            <person name="Riley R."/>
            <person name="Tritt A."/>
            <person name="Adam C."/>
            <person name="Daum C."/>
            <person name="Floudas D."/>
            <person name="Sun H."/>
            <person name="Yadav J.S."/>
            <person name="Pangilinan J."/>
            <person name="Larsson K.H."/>
            <person name="Matsuura K."/>
            <person name="Barry K."/>
            <person name="Labutti K."/>
            <person name="Kuo R."/>
            <person name="Ohm R.A."/>
            <person name="Bhattacharya S.S."/>
            <person name="Shirouzu T."/>
            <person name="Yoshinaga Y."/>
            <person name="Martin F.M."/>
            <person name="Grigoriev I.V."/>
            <person name="Hibbett D.S."/>
        </authorList>
    </citation>
    <scope>NUCLEOTIDE SEQUENCE [LARGE SCALE GENOMIC DNA]</scope>
    <source>
        <strain evidence="1 2">93-53</strain>
    </source>
</reference>
<sequence length="241" mass="26178">MQGRADKMDRVGGVSPVSPNALYRASLEGAWIHFSSPRMAPRRPDSSTTSEHANGRLAQLASLLSDAPLRDTDSLHHELIEAKGGATRRQCRPCLIPVNRNTLLQRPFITSNGANCQAQPLPESSVKTNLEYEARTEVARDEADARLRTIQEGCRELITTLAPSSSAPPMHFRASSRTVAASSSSSSLCIRPRRLSRASARPLSSPCSVVPRPTLGQCERARSSPVLPSIAATAFVPYWRP</sequence>
<accession>A0A165ATZ7</accession>
<dbReference type="GeneID" id="63831913"/>
<proteinExistence type="predicted"/>
<evidence type="ECO:0000313" key="1">
    <source>
        <dbReference type="EMBL" id="KZS99658.1"/>
    </source>
</evidence>
<gene>
    <name evidence="1" type="ORF">LAESUDRAFT_94633</name>
</gene>
<dbReference type="AlphaFoldDB" id="A0A165ATZ7"/>
<name>A0A165ATZ7_9APHY</name>
<dbReference type="EMBL" id="KV427739">
    <property type="protein sequence ID" value="KZS99658.1"/>
    <property type="molecule type" value="Genomic_DNA"/>
</dbReference>
<dbReference type="RefSeq" id="XP_040757399.1">
    <property type="nucleotide sequence ID" value="XM_040914886.1"/>
</dbReference>
<dbReference type="InParanoid" id="A0A165ATZ7"/>
<protein>
    <submittedName>
        <fullName evidence="1">Uncharacterized protein</fullName>
    </submittedName>
</protein>